<evidence type="ECO:0000256" key="1">
    <source>
        <dbReference type="SAM" id="Phobius"/>
    </source>
</evidence>
<accession>A0A8J3E1V1</accession>
<evidence type="ECO:0000313" key="2">
    <source>
        <dbReference type="EMBL" id="GGF02817.1"/>
    </source>
</evidence>
<keyword evidence="1" id="KW-1133">Transmembrane helix</keyword>
<proteinExistence type="predicted"/>
<feature type="transmembrane region" description="Helical" evidence="1">
    <location>
        <begin position="21"/>
        <end position="45"/>
    </location>
</feature>
<name>A0A8J3E1V1_9PROT</name>
<feature type="transmembrane region" description="Helical" evidence="1">
    <location>
        <begin position="162"/>
        <end position="179"/>
    </location>
</feature>
<keyword evidence="1" id="KW-0812">Transmembrane</keyword>
<organism evidence="2 3">
    <name type="scientific">Aliidongia dinghuensis</name>
    <dbReference type="NCBI Taxonomy" id="1867774"/>
    <lineage>
        <taxon>Bacteria</taxon>
        <taxon>Pseudomonadati</taxon>
        <taxon>Pseudomonadota</taxon>
        <taxon>Alphaproteobacteria</taxon>
        <taxon>Rhodospirillales</taxon>
        <taxon>Dongiaceae</taxon>
        <taxon>Aliidongia</taxon>
    </lineage>
</organism>
<reference evidence="2" key="2">
    <citation type="submission" date="2020-09" db="EMBL/GenBank/DDBJ databases">
        <authorList>
            <person name="Sun Q."/>
            <person name="Zhou Y."/>
        </authorList>
    </citation>
    <scope>NUCLEOTIDE SEQUENCE</scope>
    <source>
        <strain evidence="2">CGMCC 1.15725</strain>
    </source>
</reference>
<comment type="caution">
    <text evidence="2">The sequence shown here is derived from an EMBL/GenBank/DDBJ whole genome shotgun (WGS) entry which is preliminary data.</text>
</comment>
<protein>
    <recommendedName>
        <fullName evidence="4">DUF3592 domain-containing protein</fullName>
    </recommendedName>
</protein>
<evidence type="ECO:0000313" key="3">
    <source>
        <dbReference type="Proteomes" id="UP000646365"/>
    </source>
</evidence>
<reference evidence="2" key="1">
    <citation type="journal article" date="2014" name="Int. J. Syst. Evol. Microbiol.">
        <title>Complete genome sequence of Corynebacterium casei LMG S-19264T (=DSM 44701T), isolated from a smear-ripened cheese.</title>
        <authorList>
            <consortium name="US DOE Joint Genome Institute (JGI-PGF)"/>
            <person name="Walter F."/>
            <person name="Albersmeier A."/>
            <person name="Kalinowski J."/>
            <person name="Ruckert C."/>
        </authorList>
    </citation>
    <scope>NUCLEOTIDE SEQUENCE</scope>
    <source>
        <strain evidence="2">CGMCC 1.15725</strain>
    </source>
</reference>
<dbReference type="EMBL" id="BMJQ01000001">
    <property type="protein sequence ID" value="GGF02817.1"/>
    <property type="molecule type" value="Genomic_DNA"/>
</dbReference>
<sequence>MDEKAILKALETPRPTAMTGTCLGLIVIPIVLCIVFATLAVIVGLPKYYRALGLKERGIEISGEVTGGYITTAKQKGVREPVSTCHLKYSFSPRELAGAYQSSISSEALMSPGSCSVLHPGTIVPIIYDPLRPDRSVLNVGDPVGRMQPSEVLRQVEAAEEIIVSFFTLLVLLVVIAYYRQKHLIKWGGAAEAAIVKEREYRTKNGRFATVTYQFLDETGNQVQGVRRHVPAKIADATQDFAGSQEYRARIIEKPLVLYDPRNSRRNRLYPFALVRPKAI</sequence>
<gene>
    <name evidence="2" type="ORF">GCM10011611_05390</name>
</gene>
<keyword evidence="3" id="KW-1185">Reference proteome</keyword>
<dbReference type="RefSeq" id="WP_189042169.1">
    <property type="nucleotide sequence ID" value="NZ_BMJQ01000001.1"/>
</dbReference>
<dbReference type="Proteomes" id="UP000646365">
    <property type="component" value="Unassembled WGS sequence"/>
</dbReference>
<keyword evidence="1" id="KW-0472">Membrane</keyword>
<dbReference type="AlphaFoldDB" id="A0A8J3E1V1"/>
<evidence type="ECO:0008006" key="4">
    <source>
        <dbReference type="Google" id="ProtNLM"/>
    </source>
</evidence>